<reference evidence="1 2" key="1">
    <citation type="journal article" date="2012" name="J. Bacteriol.">
        <title>Complete genome sequence of Mycoplasma wenyonii strain Massachusetts.</title>
        <authorList>
            <person name="Dos Santos A.P."/>
            <person name="Guimaraes A.M."/>
            <person name="do Nascimento N.C."/>
            <person name="Sanmiguel P.J."/>
            <person name="Messick J.B."/>
        </authorList>
    </citation>
    <scope>NUCLEOTIDE SEQUENCE [LARGE SCALE GENOMIC DNA]</scope>
    <source>
        <strain evidence="1 2">Massachusetts</strain>
    </source>
</reference>
<dbReference type="EMBL" id="CP003703">
    <property type="protein sequence ID" value="AFN65219.1"/>
    <property type="molecule type" value="Genomic_DNA"/>
</dbReference>
<dbReference type="AlphaFoldDB" id="I6YLN3"/>
<gene>
    <name evidence="1" type="ordered locus">WEN_02150</name>
</gene>
<dbReference type="STRING" id="1197325.WEN_02150"/>
<dbReference type="Proteomes" id="UP000009005">
    <property type="component" value="Chromosome"/>
</dbReference>
<dbReference type="KEGG" id="mwe:WEN_02150"/>
<evidence type="ECO:0000313" key="1">
    <source>
        <dbReference type="EMBL" id="AFN65219.1"/>
    </source>
</evidence>
<dbReference type="PATRIC" id="fig|1197325.3.peg.462"/>
<protein>
    <submittedName>
        <fullName evidence="1">Uncharacterized protein</fullName>
    </submittedName>
</protein>
<dbReference type="HOGENOM" id="CLU_1501904_0_0_14"/>
<sequence length="194" mass="21699">MATLALGTLIKLALGGVSGATAITPVVFYIASPREVELTKEKLEEFKSSKGFESCQTFISASDNKHLLFLCVRTAKETTDQNKIAHFYFYNGGSWEEAISLEKDSENKSKNFFLVRTRTWLGERRRVINNLGEITPSTLTEHDKHGMRCNFSPSVLKKGSGVGKHFVCFENSTSGGKNHQLKWTLKDFDPAKQT</sequence>
<name>I6YLN3_MYCWM</name>
<proteinExistence type="predicted"/>
<accession>I6YLN3</accession>
<dbReference type="RefSeq" id="WP_014849929.1">
    <property type="nucleotide sequence ID" value="NC_018149.1"/>
</dbReference>
<organism evidence="1 2">
    <name type="scientific">Mycoplasma wenyonii (strain Massachusetts)</name>
    <name type="common">Eperythrozoon wenyonii</name>
    <dbReference type="NCBI Taxonomy" id="1197325"/>
    <lineage>
        <taxon>Bacteria</taxon>
        <taxon>Bacillati</taxon>
        <taxon>Mycoplasmatota</taxon>
        <taxon>Mollicutes</taxon>
        <taxon>Mycoplasmataceae</taxon>
        <taxon>Mycoplasma</taxon>
    </lineage>
</organism>
<keyword evidence="2" id="KW-1185">Reference proteome</keyword>
<evidence type="ECO:0000313" key="2">
    <source>
        <dbReference type="Proteomes" id="UP000009005"/>
    </source>
</evidence>